<dbReference type="AlphaFoldDB" id="A0AAV0HYP9"/>
<proteinExistence type="predicted"/>
<comment type="caution">
    <text evidence="2">The sequence shown here is derived from an EMBL/GenBank/DDBJ whole genome shotgun (WGS) entry which is preliminary data.</text>
</comment>
<evidence type="ECO:0000313" key="2">
    <source>
        <dbReference type="EMBL" id="CAI0389968.1"/>
    </source>
</evidence>
<evidence type="ECO:0000313" key="3">
    <source>
        <dbReference type="Proteomes" id="UP001154282"/>
    </source>
</evidence>
<feature type="region of interest" description="Disordered" evidence="1">
    <location>
        <begin position="81"/>
        <end position="137"/>
    </location>
</feature>
<evidence type="ECO:0000256" key="1">
    <source>
        <dbReference type="SAM" id="MobiDB-lite"/>
    </source>
</evidence>
<gene>
    <name evidence="2" type="ORF">LITE_LOCUS6538</name>
</gene>
<organism evidence="2 3">
    <name type="scientific">Linum tenue</name>
    <dbReference type="NCBI Taxonomy" id="586396"/>
    <lineage>
        <taxon>Eukaryota</taxon>
        <taxon>Viridiplantae</taxon>
        <taxon>Streptophyta</taxon>
        <taxon>Embryophyta</taxon>
        <taxon>Tracheophyta</taxon>
        <taxon>Spermatophyta</taxon>
        <taxon>Magnoliopsida</taxon>
        <taxon>eudicotyledons</taxon>
        <taxon>Gunneridae</taxon>
        <taxon>Pentapetalae</taxon>
        <taxon>rosids</taxon>
        <taxon>fabids</taxon>
        <taxon>Malpighiales</taxon>
        <taxon>Linaceae</taxon>
        <taxon>Linum</taxon>
    </lineage>
</organism>
<dbReference type="Proteomes" id="UP001154282">
    <property type="component" value="Unassembled WGS sequence"/>
</dbReference>
<dbReference type="EMBL" id="CAMGYJ010000003">
    <property type="protein sequence ID" value="CAI0389968.1"/>
    <property type="molecule type" value="Genomic_DNA"/>
</dbReference>
<accession>A0AAV0HYP9</accession>
<evidence type="ECO:0008006" key="4">
    <source>
        <dbReference type="Google" id="ProtNLM"/>
    </source>
</evidence>
<sequence>MLLRNPISNTKRFFQRTLQSVKSLFSAGSSNADYHKIPKTPPFAAMDKTSGVGGSFGRRRSKDGFDRLYVDYSDRWEKKKPAETRTVNDREGNCSTKCPREGQARLKSKRYQARSTSLPKTGHGGGGDDNGAEKLSSREERSWLVARKLKELQMMDMGDVDHVLDIEEVIHYYSRLSCPEYVEIVDKFFMDVYAEFFSPAAATPASVNSRSRSSRLLRS</sequence>
<feature type="compositionally biased region" description="Basic and acidic residues" evidence="1">
    <location>
        <begin position="81"/>
        <end position="104"/>
    </location>
</feature>
<protein>
    <recommendedName>
        <fullName evidence="4">OVATE domain-containing protein</fullName>
    </recommendedName>
</protein>
<dbReference type="PANTHER" id="PTHR35461">
    <property type="entry name" value="BNAANNG14610D PROTEIN"/>
    <property type="match status" value="1"/>
</dbReference>
<dbReference type="PANTHER" id="PTHR35461:SF3">
    <property type="entry name" value="OVATE DOMAIN-CONTAINING PROTEIN"/>
    <property type="match status" value="1"/>
</dbReference>
<name>A0AAV0HYP9_9ROSI</name>
<reference evidence="2" key="1">
    <citation type="submission" date="2022-08" db="EMBL/GenBank/DDBJ databases">
        <authorList>
            <person name="Gutierrez-Valencia J."/>
        </authorList>
    </citation>
    <scope>NUCLEOTIDE SEQUENCE</scope>
</reference>
<keyword evidence="3" id="KW-1185">Reference proteome</keyword>